<dbReference type="InterPro" id="IPR029068">
    <property type="entry name" value="Glyas_Bleomycin-R_OHBP_Dase"/>
</dbReference>
<dbReference type="SUPFAM" id="SSF54593">
    <property type="entry name" value="Glyoxalase/Bleomycin resistance protein/Dihydroxybiphenyl dioxygenase"/>
    <property type="match status" value="1"/>
</dbReference>
<dbReference type="Pfam" id="PF00903">
    <property type="entry name" value="Glyoxalase"/>
    <property type="match status" value="1"/>
</dbReference>
<dbReference type="Gene3D" id="3.30.720.120">
    <property type="match status" value="1"/>
</dbReference>
<sequence>MAQSPSICPALLYADASAAIEQLTKAFGFARHAVYEDKGGRVVHAELTFGNGMVMLGSKGTGGEYDNLMADAGPMGVFVHVDDVDAHHARAVEQGAEIVMAPRDQDYGSRDYMARDVEGNLWSFGTYEPAAEAAET</sequence>
<dbReference type="InterPro" id="IPR004360">
    <property type="entry name" value="Glyas_Fos-R_dOase_dom"/>
</dbReference>
<evidence type="ECO:0000313" key="2">
    <source>
        <dbReference type="EMBL" id="MDH2390376.1"/>
    </source>
</evidence>
<name>A0ABT6HPW8_9ACTN</name>
<dbReference type="RefSeq" id="WP_279928869.1">
    <property type="nucleotide sequence ID" value="NZ_JARWBG010000017.1"/>
</dbReference>
<dbReference type="Proteomes" id="UP001223144">
    <property type="component" value="Unassembled WGS sequence"/>
</dbReference>
<reference evidence="2 3" key="1">
    <citation type="submission" date="2023-04" db="EMBL/GenBank/DDBJ databases">
        <title>Streptomyces chengmaiensis sp. nov. isolated from the stem of mangrove plant in Hainan.</title>
        <authorList>
            <person name="Huang X."/>
            <person name="Zhou S."/>
            <person name="Chu X."/>
            <person name="Xie Y."/>
            <person name="Lin Y."/>
        </authorList>
    </citation>
    <scope>NUCLEOTIDE SEQUENCE [LARGE SCALE GENOMIC DNA]</scope>
    <source>
        <strain evidence="2 3">HNM0663</strain>
    </source>
</reference>
<organism evidence="2 3">
    <name type="scientific">Streptomyces chengmaiensis</name>
    <dbReference type="NCBI Taxonomy" id="3040919"/>
    <lineage>
        <taxon>Bacteria</taxon>
        <taxon>Bacillati</taxon>
        <taxon>Actinomycetota</taxon>
        <taxon>Actinomycetes</taxon>
        <taxon>Kitasatosporales</taxon>
        <taxon>Streptomycetaceae</taxon>
        <taxon>Streptomyces</taxon>
    </lineage>
</organism>
<evidence type="ECO:0000313" key="3">
    <source>
        <dbReference type="Proteomes" id="UP001223144"/>
    </source>
</evidence>
<comment type="caution">
    <text evidence="2">The sequence shown here is derived from an EMBL/GenBank/DDBJ whole genome shotgun (WGS) entry which is preliminary data.</text>
</comment>
<protein>
    <submittedName>
        <fullName evidence="2">VOC family protein</fullName>
    </submittedName>
</protein>
<feature type="domain" description="VOC" evidence="1">
    <location>
        <begin position="4"/>
        <end position="127"/>
    </location>
</feature>
<dbReference type="InterPro" id="IPR037523">
    <property type="entry name" value="VOC_core"/>
</dbReference>
<proteinExistence type="predicted"/>
<evidence type="ECO:0000259" key="1">
    <source>
        <dbReference type="PROSITE" id="PS51819"/>
    </source>
</evidence>
<dbReference type="Gene3D" id="3.30.720.110">
    <property type="match status" value="1"/>
</dbReference>
<dbReference type="PANTHER" id="PTHR34109">
    <property type="entry name" value="BNAUNNG04460D PROTEIN-RELATED"/>
    <property type="match status" value="1"/>
</dbReference>
<dbReference type="PANTHER" id="PTHR34109:SF1">
    <property type="entry name" value="VOC DOMAIN-CONTAINING PROTEIN"/>
    <property type="match status" value="1"/>
</dbReference>
<keyword evidence="3" id="KW-1185">Reference proteome</keyword>
<accession>A0ABT6HPW8</accession>
<dbReference type="PROSITE" id="PS51819">
    <property type="entry name" value="VOC"/>
    <property type="match status" value="1"/>
</dbReference>
<gene>
    <name evidence="2" type="ORF">QCN29_16550</name>
</gene>
<dbReference type="EMBL" id="JARWBG010000017">
    <property type="protein sequence ID" value="MDH2390376.1"/>
    <property type="molecule type" value="Genomic_DNA"/>
</dbReference>